<comment type="catalytic activity">
    <reaction evidence="4">
        <text>N(1)-(5-phospho-beta-D-ribosyl)glycinamide + (6R)-10-formyltetrahydrofolate = N(2)-formyl-N(1)-(5-phospho-beta-D-ribosyl)glycinamide + (6S)-5,6,7,8-tetrahydrofolate + H(+)</text>
        <dbReference type="Rhea" id="RHEA:15053"/>
        <dbReference type="ChEBI" id="CHEBI:15378"/>
        <dbReference type="ChEBI" id="CHEBI:57453"/>
        <dbReference type="ChEBI" id="CHEBI:143788"/>
        <dbReference type="ChEBI" id="CHEBI:147286"/>
        <dbReference type="ChEBI" id="CHEBI:195366"/>
        <dbReference type="EC" id="2.1.2.2"/>
    </reaction>
</comment>
<dbReference type="HAMAP" id="MF_01930">
    <property type="entry name" value="PurN"/>
    <property type="match status" value="1"/>
</dbReference>
<dbReference type="SUPFAM" id="SSF53328">
    <property type="entry name" value="Formyltransferase"/>
    <property type="match status" value="1"/>
</dbReference>
<feature type="domain" description="Inosine monophosphate cyclohydrolase-like" evidence="7">
    <location>
        <begin position="244"/>
        <end position="451"/>
    </location>
</feature>
<dbReference type="Proteomes" id="UP000659630">
    <property type="component" value="Unassembled WGS sequence"/>
</dbReference>
<feature type="domain" description="Formyl transferase N-terminal" evidence="6">
    <location>
        <begin position="3"/>
        <end position="189"/>
    </location>
</feature>
<dbReference type="PANTHER" id="PTHR43369">
    <property type="entry name" value="PHOSPHORIBOSYLGLYCINAMIDE FORMYLTRANSFERASE"/>
    <property type="match status" value="1"/>
</dbReference>
<evidence type="ECO:0000256" key="1">
    <source>
        <dbReference type="ARBA" id="ARBA00005054"/>
    </source>
</evidence>
<comment type="similarity">
    <text evidence="4">Belongs to the GART family.</text>
</comment>
<evidence type="ECO:0000256" key="5">
    <source>
        <dbReference type="SAM" id="MobiDB-lite"/>
    </source>
</evidence>
<comment type="caution">
    <text evidence="4">Lacks conserved residue(s) required for the propagation of feature annotation.</text>
</comment>
<feature type="binding site" evidence="4">
    <location>
        <position position="108"/>
    </location>
    <ligand>
        <name>(6R)-10-formyltetrahydrofolate</name>
        <dbReference type="ChEBI" id="CHEBI:195366"/>
    </ligand>
</feature>
<keyword evidence="3 4" id="KW-0658">Purine biosynthesis</keyword>
<dbReference type="GO" id="GO:0004644">
    <property type="term" value="F:phosphoribosylglycinamide formyltransferase activity"/>
    <property type="evidence" value="ECO:0007669"/>
    <property type="project" value="UniProtKB-UniRule"/>
</dbReference>
<evidence type="ECO:0000313" key="9">
    <source>
        <dbReference type="Proteomes" id="UP000659630"/>
    </source>
</evidence>
<dbReference type="GO" id="GO:0005829">
    <property type="term" value="C:cytosol"/>
    <property type="evidence" value="ECO:0007669"/>
    <property type="project" value="TreeGrafter"/>
</dbReference>
<comment type="caution">
    <text evidence="8">The sequence shown here is derived from an EMBL/GenBank/DDBJ whole genome shotgun (WGS) entry which is preliminary data.</text>
</comment>
<keyword evidence="2 4" id="KW-0808">Transferase</keyword>
<gene>
    <name evidence="4" type="primary">purN</name>
    <name evidence="8" type="ORF">H8S23_13395</name>
</gene>
<comment type="pathway">
    <text evidence="1 4">Purine metabolism; IMP biosynthesis via de novo pathway; N(2)-formyl-N(1)-(5-phospho-D-ribosyl)glycinamide from N(1)-(5-phospho-D-ribosyl)glycinamide (10-formyl THF route): step 1/1.</text>
</comment>
<dbReference type="EC" id="2.1.2.2" evidence="4"/>
<name>A0A923L272_9FIRM</name>
<feature type="binding site" evidence="4">
    <location>
        <begin position="12"/>
        <end position="14"/>
    </location>
    <ligand>
        <name>N(1)-(5-phospho-beta-D-ribosyl)glycinamide</name>
        <dbReference type="ChEBI" id="CHEBI:143788"/>
    </ligand>
</feature>
<evidence type="ECO:0000256" key="3">
    <source>
        <dbReference type="ARBA" id="ARBA00022755"/>
    </source>
</evidence>
<protein>
    <recommendedName>
        <fullName evidence="4">Phosphoribosylglycinamide formyltransferase</fullName>
        <ecNumber evidence="4">2.1.2.2</ecNumber>
    </recommendedName>
    <alternativeName>
        <fullName evidence="4">5'-phosphoribosylglycinamide transformylase</fullName>
    </alternativeName>
    <alternativeName>
        <fullName evidence="4">GAR transformylase</fullName>
        <shortName evidence="4">GART</shortName>
    </alternativeName>
</protein>
<dbReference type="GO" id="GO:0003937">
    <property type="term" value="F:IMP cyclohydrolase activity"/>
    <property type="evidence" value="ECO:0007669"/>
    <property type="project" value="InterPro"/>
</dbReference>
<dbReference type="EMBL" id="JACONZ010000005">
    <property type="protein sequence ID" value="MBC5582503.1"/>
    <property type="molecule type" value="Genomic_DNA"/>
</dbReference>
<accession>A0A923L272</accession>
<evidence type="ECO:0000256" key="2">
    <source>
        <dbReference type="ARBA" id="ARBA00022679"/>
    </source>
</evidence>
<dbReference type="Pfam" id="PF07826">
    <property type="entry name" value="IMP_cyclohyd"/>
    <property type="match status" value="1"/>
</dbReference>
<dbReference type="GO" id="GO:0006189">
    <property type="term" value="P:'de novo' IMP biosynthetic process"/>
    <property type="evidence" value="ECO:0007669"/>
    <property type="project" value="UniProtKB-UniRule"/>
</dbReference>
<dbReference type="AlphaFoldDB" id="A0A923L272"/>
<evidence type="ECO:0000313" key="8">
    <source>
        <dbReference type="EMBL" id="MBC5582503.1"/>
    </source>
</evidence>
<dbReference type="InterPro" id="IPR036477">
    <property type="entry name" value="Formyl_transf_N_sf"/>
</dbReference>
<dbReference type="SUPFAM" id="SSF75569">
    <property type="entry name" value="Archaeal IMP cyclohydrolase PurO"/>
    <property type="match status" value="1"/>
</dbReference>
<proteinExistence type="inferred from homology"/>
<reference evidence="8" key="1">
    <citation type="submission" date="2020-08" db="EMBL/GenBank/DDBJ databases">
        <title>Genome public.</title>
        <authorList>
            <person name="Liu C."/>
            <person name="Sun Q."/>
        </authorList>
    </citation>
    <scope>NUCLEOTIDE SEQUENCE</scope>
    <source>
        <strain evidence="8">BX8</strain>
    </source>
</reference>
<dbReference type="InterPro" id="IPR002376">
    <property type="entry name" value="Formyl_transf_N"/>
</dbReference>
<feature type="active site" description="Proton donor" evidence="4">
    <location>
        <position position="110"/>
    </location>
</feature>
<feature type="region of interest" description="Disordered" evidence="5">
    <location>
        <begin position="202"/>
        <end position="229"/>
    </location>
</feature>
<dbReference type="InterPro" id="IPR036795">
    <property type="entry name" value="IMP_cyclohydrolase-like_sf"/>
</dbReference>
<dbReference type="Gene3D" id="3.40.50.170">
    <property type="entry name" value="Formyl transferase, N-terminal domain"/>
    <property type="match status" value="1"/>
</dbReference>
<feature type="compositionally biased region" description="Basic and acidic residues" evidence="5">
    <location>
        <begin position="219"/>
        <end position="228"/>
    </location>
</feature>
<dbReference type="PANTHER" id="PTHR43369:SF2">
    <property type="entry name" value="PHOSPHORIBOSYLGLYCINAMIDE FORMYLTRANSFERASE"/>
    <property type="match status" value="1"/>
</dbReference>
<dbReference type="Pfam" id="PF00551">
    <property type="entry name" value="Formyl_trans_N"/>
    <property type="match status" value="1"/>
</dbReference>
<dbReference type="CDD" id="cd08645">
    <property type="entry name" value="FMT_core_GART"/>
    <property type="match status" value="1"/>
</dbReference>
<comment type="function">
    <text evidence="4">Catalyzes the transfer of a formyl group from 10-formyltetrahydrofolate to 5-phospho-ribosyl-glycinamide (GAR), producing 5-phospho-ribosyl-N-formylglycinamide (FGAR) and tetrahydrofolate.</text>
</comment>
<keyword evidence="9" id="KW-1185">Reference proteome</keyword>
<evidence type="ECO:0000259" key="7">
    <source>
        <dbReference type="Pfam" id="PF07826"/>
    </source>
</evidence>
<dbReference type="NCBIfam" id="TIGR00639">
    <property type="entry name" value="PurN"/>
    <property type="match status" value="1"/>
</dbReference>
<evidence type="ECO:0000259" key="6">
    <source>
        <dbReference type="Pfam" id="PF00551"/>
    </source>
</evidence>
<dbReference type="InterPro" id="IPR004607">
    <property type="entry name" value="GART"/>
</dbReference>
<organism evidence="8 9">
    <name type="scientific">Anaerofilum hominis</name>
    <dbReference type="NCBI Taxonomy" id="2763016"/>
    <lineage>
        <taxon>Bacteria</taxon>
        <taxon>Bacillati</taxon>
        <taxon>Bacillota</taxon>
        <taxon>Clostridia</taxon>
        <taxon>Eubacteriales</taxon>
        <taxon>Oscillospiraceae</taxon>
        <taxon>Anaerofilum</taxon>
    </lineage>
</organism>
<evidence type="ECO:0000256" key="4">
    <source>
        <dbReference type="HAMAP-Rule" id="MF_01930"/>
    </source>
</evidence>
<sequence>MVRVAVLVSGGGTNLQAILNAAAAGGLPHAQIALVVSSRPGVAALERAAKAGVPAQVVCRREYPDGAAFDAALLQVLAAHEIRVVVLAGFLSILGPAVIAAYPGRILNVHPSLIPSFCGAGMYGLRVHRAALDKGVRVTGATVHFVNEVPDGGEILLQKAVEVLPGDTPETLQRRVMEQAEWQLLPRAVELVCAREAGEEAAAPPTCPCRGAAGAHSRTSTETEKEPKVMATQDIAALLRENSYPGRGIILGRSEDGRNAVAAYFIMGRSANSRNRVFTERDGGVITEAANESKMVDPTLIIYAPVRVLGDQITIVTNGDQTDTIYDCMENGESFSKALRKRSFEPDAPNYTPRVSSYLKVTGGRMRYRMGIIKSDGGDPESVERFFYEYPKPLPGEGRFLHTYDGDGDPIPSFTGEPRRIAIRGDIDSFTRTLWENLNEANKVSLFVRYIPLGDGRPETRIVNKYKKVDAAPAAKEPFHPGMIK</sequence>
<dbReference type="Gene3D" id="3.60.20.20">
    <property type="entry name" value="Inosine monophosphate cyclohydrolase-like"/>
    <property type="match status" value="1"/>
</dbReference>
<dbReference type="InterPro" id="IPR020600">
    <property type="entry name" value="IMP_cyclohydrolase-like"/>
</dbReference>
<feature type="site" description="Raises pKa of active site His" evidence="4">
    <location>
        <position position="151"/>
    </location>
</feature>